<evidence type="ECO:0000313" key="3">
    <source>
        <dbReference type="Proteomes" id="UP000236738"/>
    </source>
</evidence>
<proteinExistence type="predicted"/>
<keyword evidence="3" id="KW-1185">Reference proteome</keyword>
<dbReference type="AlphaFoldDB" id="A0A1H5ZZ04"/>
<keyword evidence="1" id="KW-1133">Transmembrane helix</keyword>
<organism evidence="2 3">
    <name type="scientific">Halpernia humi</name>
    <dbReference type="NCBI Taxonomy" id="493375"/>
    <lineage>
        <taxon>Bacteria</taxon>
        <taxon>Pseudomonadati</taxon>
        <taxon>Bacteroidota</taxon>
        <taxon>Flavobacteriia</taxon>
        <taxon>Flavobacteriales</taxon>
        <taxon>Weeksellaceae</taxon>
        <taxon>Chryseobacterium group</taxon>
        <taxon>Halpernia</taxon>
    </lineage>
</organism>
<dbReference type="Proteomes" id="UP000236738">
    <property type="component" value="Unassembled WGS sequence"/>
</dbReference>
<reference evidence="3" key="1">
    <citation type="submission" date="2016-10" db="EMBL/GenBank/DDBJ databases">
        <authorList>
            <person name="Varghese N."/>
            <person name="Submissions S."/>
        </authorList>
    </citation>
    <scope>NUCLEOTIDE SEQUENCE [LARGE SCALE GENOMIC DNA]</scope>
    <source>
        <strain evidence="3">DSM 21580</strain>
    </source>
</reference>
<evidence type="ECO:0000313" key="2">
    <source>
        <dbReference type="EMBL" id="SEG41738.1"/>
    </source>
</evidence>
<sequence length="57" mass="6453">MEKGAQNILTKNTIGFCNKFKIILTVLAVFLILILGFVIFQALNAKDFYNCDVKKNN</sequence>
<evidence type="ECO:0000256" key="1">
    <source>
        <dbReference type="SAM" id="Phobius"/>
    </source>
</evidence>
<keyword evidence="1" id="KW-0812">Transmembrane</keyword>
<name>A0A1H5ZZ04_9FLAO</name>
<protein>
    <submittedName>
        <fullName evidence="2">Uncharacterized protein</fullName>
    </submittedName>
</protein>
<dbReference type="EMBL" id="FNUS01000005">
    <property type="protein sequence ID" value="SEG41738.1"/>
    <property type="molecule type" value="Genomic_DNA"/>
</dbReference>
<keyword evidence="1" id="KW-0472">Membrane</keyword>
<accession>A0A1H5ZZ04</accession>
<feature type="transmembrane region" description="Helical" evidence="1">
    <location>
        <begin position="20"/>
        <end position="40"/>
    </location>
</feature>
<gene>
    <name evidence="2" type="ORF">SAMN05421847_2280</name>
</gene>